<feature type="domain" description="ABC transporter" evidence="4">
    <location>
        <begin position="5"/>
        <end position="253"/>
    </location>
</feature>
<dbReference type="eggNOG" id="COG0411">
    <property type="taxonomic scope" value="Bacteria"/>
</dbReference>
<dbReference type="GO" id="GO:0015188">
    <property type="term" value="F:L-isoleucine transmembrane transporter activity"/>
    <property type="evidence" value="ECO:0007669"/>
    <property type="project" value="TreeGrafter"/>
</dbReference>
<evidence type="ECO:0000313" key="7">
    <source>
        <dbReference type="Proteomes" id="UP000003505"/>
    </source>
</evidence>
<dbReference type="GO" id="GO:0005304">
    <property type="term" value="F:L-valine transmembrane transporter activity"/>
    <property type="evidence" value="ECO:0007669"/>
    <property type="project" value="TreeGrafter"/>
</dbReference>
<keyword evidence="5" id="KW-0378">Hydrolase</keyword>
<sequence>MAELLKADGLAQVFGGLRAVSNFNMVIEKGELIGLIGPNGAGKTTAFNMITGVYRPTEGELTFNGKSIVGKKPSEITARGIARTFQNIRLFSELSVLENVKIAYHTRTKYTVAEAVLRLGRYFKEEREIEEKAMKLLAIFHLEKQAHELAKNLPYGAQRRLEIARALAAKPKLLLLDEPAAGMNPQETQELMEMIRWIKKEFGLTILLIEHDMSLVMGICERIYVLEYGEIIAEGTPKEIKENPEVIRAYLGGEA</sequence>
<dbReference type="OrthoDB" id="9779136at2"/>
<evidence type="ECO:0000256" key="2">
    <source>
        <dbReference type="ARBA" id="ARBA00022741"/>
    </source>
</evidence>
<dbReference type="SUPFAM" id="SSF52540">
    <property type="entry name" value="P-loop containing nucleoside triphosphate hydrolases"/>
    <property type="match status" value="1"/>
</dbReference>
<evidence type="ECO:0000256" key="1">
    <source>
        <dbReference type="ARBA" id="ARBA00022448"/>
    </source>
</evidence>
<dbReference type="InterPro" id="IPR003593">
    <property type="entry name" value="AAA+_ATPase"/>
</dbReference>
<name>C9LXK6_SELS3</name>
<dbReference type="InterPro" id="IPR003439">
    <property type="entry name" value="ABC_transporter-like_ATP-bd"/>
</dbReference>
<dbReference type="GO" id="GO:0016887">
    <property type="term" value="F:ATP hydrolysis activity"/>
    <property type="evidence" value="ECO:0007669"/>
    <property type="project" value="InterPro"/>
</dbReference>
<gene>
    <name evidence="5" type="ordered locus">Selsp_0476</name>
    <name evidence="6" type="ORF">SELSPUOL_02214</name>
</gene>
<dbReference type="Pfam" id="PF00005">
    <property type="entry name" value="ABC_tran"/>
    <property type="match status" value="1"/>
</dbReference>
<dbReference type="RefSeq" id="WP_006193556.1">
    <property type="nucleotide sequence ID" value="NC_015437.1"/>
</dbReference>
<dbReference type="CDD" id="cd03219">
    <property type="entry name" value="ABC_Mj1267_LivG_branched"/>
    <property type="match status" value="1"/>
</dbReference>
<reference evidence="6 7" key="1">
    <citation type="submission" date="2009-09" db="EMBL/GenBank/DDBJ databases">
        <authorList>
            <person name="Weinstock G."/>
            <person name="Sodergren E."/>
            <person name="Clifton S."/>
            <person name="Fulton L."/>
            <person name="Fulton B."/>
            <person name="Courtney L."/>
            <person name="Fronick C."/>
            <person name="Harrison M."/>
            <person name="Strong C."/>
            <person name="Farmer C."/>
            <person name="Delahaunty K."/>
            <person name="Markovic C."/>
            <person name="Hall O."/>
            <person name="Minx P."/>
            <person name="Tomlinson C."/>
            <person name="Mitreva M."/>
            <person name="Nelson J."/>
            <person name="Hou S."/>
            <person name="Wollam A."/>
            <person name="Pepin K.H."/>
            <person name="Johnson M."/>
            <person name="Bhonagiri V."/>
            <person name="Nash W.E."/>
            <person name="Warren W."/>
            <person name="Chinwalla A."/>
            <person name="Mardis E.R."/>
            <person name="Wilson R.K."/>
        </authorList>
    </citation>
    <scope>NUCLEOTIDE SEQUENCE [LARGE SCALE GENOMIC DNA]</scope>
    <source>
        <strain evidence="6">ATCC 35185</strain>
        <strain evidence="7">ATCC 35185 / DSM 20758 / VPI D19B-28</strain>
    </source>
</reference>
<dbReference type="PANTHER" id="PTHR45772:SF7">
    <property type="entry name" value="AMINO ACID ABC TRANSPORTER ATP-BINDING PROTEIN"/>
    <property type="match status" value="1"/>
</dbReference>
<evidence type="ECO:0000313" key="8">
    <source>
        <dbReference type="Proteomes" id="UP000011124"/>
    </source>
</evidence>
<keyword evidence="2" id="KW-0547">Nucleotide-binding</keyword>
<evidence type="ECO:0000313" key="6">
    <source>
        <dbReference type="EMBL" id="EEX76389.1"/>
    </source>
</evidence>
<dbReference type="Pfam" id="PF12399">
    <property type="entry name" value="BCA_ABC_TP_C"/>
    <property type="match status" value="1"/>
</dbReference>
<dbReference type="EMBL" id="CP002637">
    <property type="protein sequence ID" value="AEB99448.1"/>
    <property type="molecule type" value="Genomic_DNA"/>
</dbReference>
<evidence type="ECO:0000256" key="3">
    <source>
        <dbReference type="ARBA" id="ARBA00022840"/>
    </source>
</evidence>
<dbReference type="Proteomes" id="UP000003505">
    <property type="component" value="Unassembled WGS sequence"/>
</dbReference>
<dbReference type="SMART" id="SM00382">
    <property type="entry name" value="AAA"/>
    <property type="match status" value="1"/>
</dbReference>
<keyword evidence="8" id="KW-1185">Reference proteome</keyword>
<accession>C9LXK6</accession>
<organism evidence="6 7">
    <name type="scientific">Selenomonas sputigena (strain ATCC 35185 / DSM 20758 / CCUG 44933 / VPI D19B-28)</name>
    <dbReference type="NCBI Taxonomy" id="546271"/>
    <lineage>
        <taxon>Bacteria</taxon>
        <taxon>Bacillati</taxon>
        <taxon>Bacillota</taxon>
        <taxon>Negativicutes</taxon>
        <taxon>Selenomonadales</taxon>
        <taxon>Selenomonadaceae</taxon>
        <taxon>Selenomonas</taxon>
    </lineage>
</organism>
<reference evidence="5 8" key="2">
    <citation type="submission" date="2011-04" db="EMBL/GenBank/DDBJ databases">
        <title>The complete genome of Selenomonas sputigena DSM 20758.</title>
        <authorList>
            <consortium name="US DOE Joint Genome Institute (JGI-PGF)"/>
            <person name="Lucas S."/>
            <person name="Copeland A."/>
            <person name="Lapidus A."/>
            <person name="Bruce D."/>
            <person name="Goodwin L."/>
            <person name="Pitluck S."/>
            <person name="Peters L."/>
            <person name="Kyrpides N."/>
            <person name="Mavromatis K."/>
            <person name="Ivanova N."/>
            <person name="Ovchinnikova G."/>
            <person name="Teshima H."/>
            <person name="Detter J.C."/>
            <person name="Tapia R."/>
            <person name="Han C."/>
            <person name="Land M."/>
            <person name="Hauser L."/>
            <person name="Markowitz V."/>
            <person name="Cheng J.-F."/>
            <person name="Hugenholtz P."/>
            <person name="Woyke T."/>
            <person name="Wu D."/>
            <person name="Gronow S."/>
            <person name="Wellnitz S."/>
            <person name="Schneider S."/>
            <person name="Klenk H.-P."/>
            <person name="Eisen J.A."/>
        </authorList>
    </citation>
    <scope>NUCLEOTIDE SEQUENCE [LARGE SCALE GENOMIC DNA]</scope>
    <source>
        <strain evidence="5">ATCC 35185</strain>
        <strain evidence="8">ATCC 35185 / DSM 20758 / VPI D19B-28</strain>
    </source>
</reference>
<dbReference type="EMBL" id="ACKP02000049">
    <property type="protein sequence ID" value="EEX76389.1"/>
    <property type="molecule type" value="Genomic_DNA"/>
</dbReference>
<dbReference type="GO" id="GO:0015808">
    <property type="term" value="P:L-alanine transport"/>
    <property type="evidence" value="ECO:0007669"/>
    <property type="project" value="TreeGrafter"/>
</dbReference>
<proteinExistence type="predicted"/>
<dbReference type="KEGG" id="ssg:Selsp_0476"/>
<protein>
    <submittedName>
        <fullName evidence="6">ABC transporter, ATP-binding protein</fullName>
    </submittedName>
    <submittedName>
        <fullName evidence="5">Phosphonate-transporting ATPase</fullName>
        <ecNumber evidence="5">3.6.3.28</ecNumber>
    </submittedName>
</protein>
<dbReference type="GO" id="GO:0042941">
    <property type="term" value="P:D-alanine transmembrane transport"/>
    <property type="evidence" value="ECO:0007669"/>
    <property type="project" value="TreeGrafter"/>
</dbReference>
<dbReference type="Proteomes" id="UP000011124">
    <property type="component" value="Chromosome"/>
</dbReference>
<dbReference type="AlphaFoldDB" id="C9LXK6"/>
<evidence type="ECO:0000259" key="4">
    <source>
        <dbReference type="PROSITE" id="PS50893"/>
    </source>
</evidence>
<keyword evidence="3 6" id="KW-0067">ATP-binding</keyword>
<dbReference type="GO" id="GO:1903806">
    <property type="term" value="P:L-isoleucine import across plasma membrane"/>
    <property type="evidence" value="ECO:0007669"/>
    <property type="project" value="TreeGrafter"/>
</dbReference>
<dbReference type="InterPro" id="IPR032823">
    <property type="entry name" value="BCA_ABC_TP_C"/>
</dbReference>
<dbReference type="PANTHER" id="PTHR45772">
    <property type="entry name" value="CONSERVED COMPONENT OF ABC TRANSPORTER FOR NATURAL AMINO ACIDS-RELATED"/>
    <property type="match status" value="1"/>
</dbReference>
<dbReference type="FunFam" id="3.40.50.300:FF:000421">
    <property type="entry name" value="Branched-chain amino acid ABC transporter ATP-binding protein"/>
    <property type="match status" value="1"/>
</dbReference>
<dbReference type="GO" id="GO:0005524">
    <property type="term" value="F:ATP binding"/>
    <property type="evidence" value="ECO:0007669"/>
    <property type="project" value="UniProtKB-KW"/>
</dbReference>
<dbReference type="InterPro" id="IPR051120">
    <property type="entry name" value="ABC_AA/LPS_Transport"/>
</dbReference>
<dbReference type="STRING" id="546271.Selsp_0476"/>
<dbReference type="PROSITE" id="PS50893">
    <property type="entry name" value="ABC_TRANSPORTER_2"/>
    <property type="match status" value="1"/>
</dbReference>
<dbReference type="Gene3D" id="3.40.50.300">
    <property type="entry name" value="P-loop containing nucleotide triphosphate hydrolases"/>
    <property type="match status" value="1"/>
</dbReference>
<keyword evidence="1" id="KW-0813">Transport</keyword>
<dbReference type="GO" id="GO:0005886">
    <property type="term" value="C:plasma membrane"/>
    <property type="evidence" value="ECO:0007669"/>
    <property type="project" value="TreeGrafter"/>
</dbReference>
<dbReference type="GO" id="GO:1903805">
    <property type="term" value="P:L-valine import across plasma membrane"/>
    <property type="evidence" value="ECO:0007669"/>
    <property type="project" value="TreeGrafter"/>
</dbReference>
<evidence type="ECO:0000313" key="5">
    <source>
        <dbReference type="EMBL" id="AEB99448.1"/>
    </source>
</evidence>
<dbReference type="GO" id="GO:0015192">
    <property type="term" value="F:L-phenylalanine transmembrane transporter activity"/>
    <property type="evidence" value="ECO:0007669"/>
    <property type="project" value="TreeGrafter"/>
</dbReference>
<dbReference type="InterPro" id="IPR027417">
    <property type="entry name" value="P-loop_NTPase"/>
</dbReference>
<dbReference type="HOGENOM" id="CLU_000604_1_2_9"/>
<dbReference type="EC" id="3.6.3.28" evidence="5"/>